<dbReference type="CDD" id="cd04301">
    <property type="entry name" value="NAT_SF"/>
    <property type="match status" value="1"/>
</dbReference>
<evidence type="ECO:0000259" key="1">
    <source>
        <dbReference type="PROSITE" id="PS51186"/>
    </source>
</evidence>
<dbReference type="PROSITE" id="PS51186">
    <property type="entry name" value="GNAT"/>
    <property type="match status" value="1"/>
</dbReference>
<dbReference type="PANTHER" id="PTHR43792:SF1">
    <property type="entry name" value="N-ACETYLTRANSFERASE DOMAIN-CONTAINING PROTEIN"/>
    <property type="match status" value="1"/>
</dbReference>
<dbReference type="PANTHER" id="PTHR43792">
    <property type="entry name" value="GNAT FAMILY, PUTATIVE (AFU_ORTHOLOGUE AFUA_3G00765)-RELATED-RELATED"/>
    <property type="match status" value="1"/>
</dbReference>
<dbReference type="SUPFAM" id="SSF55729">
    <property type="entry name" value="Acyl-CoA N-acyltransferases (Nat)"/>
    <property type="match status" value="1"/>
</dbReference>
<evidence type="ECO:0000313" key="2">
    <source>
        <dbReference type="EMBL" id="MCW5322159.1"/>
    </source>
</evidence>
<organism evidence="2 3">
    <name type="scientific">Verminephrobacter aporrectodeae subsp. tuberculatae</name>
    <dbReference type="NCBI Taxonomy" id="1110392"/>
    <lineage>
        <taxon>Bacteria</taxon>
        <taxon>Pseudomonadati</taxon>
        <taxon>Pseudomonadota</taxon>
        <taxon>Betaproteobacteria</taxon>
        <taxon>Burkholderiales</taxon>
        <taxon>Comamonadaceae</taxon>
        <taxon>Verminephrobacter</taxon>
    </lineage>
</organism>
<dbReference type="RefSeq" id="WP_265258031.1">
    <property type="nucleotide sequence ID" value="NZ_QZCV01000002.1"/>
</dbReference>
<name>A0ABT3KW82_9BURK</name>
<dbReference type="EMBL" id="QZCW01000002">
    <property type="protein sequence ID" value="MCW5322159.1"/>
    <property type="molecule type" value="Genomic_DNA"/>
</dbReference>
<dbReference type="InterPro" id="IPR000182">
    <property type="entry name" value="GNAT_dom"/>
</dbReference>
<comment type="caution">
    <text evidence="2">The sequence shown here is derived from an EMBL/GenBank/DDBJ whole genome shotgun (WGS) entry which is preliminary data.</text>
</comment>
<accession>A0ABT3KW82</accession>
<protein>
    <submittedName>
        <fullName evidence="2">N-acetyltransferase</fullName>
    </submittedName>
</protein>
<dbReference type="InterPro" id="IPR051531">
    <property type="entry name" value="N-acetyltransferase"/>
</dbReference>
<keyword evidence="3" id="KW-1185">Reference proteome</keyword>
<reference evidence="3" key="1">
    <citation type="submission" date="2023-07" db="EMBL/GenBank/DDBJ databases">
        <title>Verminephrobacter genomes.</title>
        <authorList>
            <person name="Lund M.B."/>
        </authorList>
    </citation>
    <scope>NUCLEOTIDE SEQUENCE [LARGE SCALE GENOMIC DNA]</scope>
    <source>
        <strain evidence="3">AtM5-05</strain>
    </source>
</reference>
<dbReference type="InterPro" id="IPR016181">
    <property type="entry name" value="Acyl_CoA_acyltransferase"/>
</dbReference>
<proteinExistence type="predicted"/>
<evidence type="ECO:0000313" key="3">
    <source>
        <dbReference type="Proteomes" id="UP001208935"/>
    </source>
</evidence>
<sequence>MDAAPTLLDTARLHLQPLRPCDAPALFPLFHDPGAMPYWHTLPHASVDDTRATIESMLRPPHARWWTLRTAADPARAIGFLGFLGYAGIPGFGYAVHADHRSQGYVREAARAALDEGFRQLRLDRVELWIHEANLPSRRVAESLGFVRRGCFRQMYPREGRSRETWVYGATPARWCAGRAHGGPVPMAAG</sequence>
<gene>
    <name evidence="2" type="ORF">D5039_13670</name>
</gene>
<feature type="domain" description="N-acetyltransferase" evidence="1">
    <location>
        <begin position="13"/>
        <end position="164"/>
    </location>
</feature>
<dbReference type="Gene3D" id="3.40.630.30">
    <property type="match status" value="1"/>
</dbReference>
<dbReference type="Pfam" id="PF13302">
    <property type="entry name" value="Acetyltransf_3"/>
    <property type="match status" value="1"/>
</dbReference>
<dbReference type="Proteomes" id="UP001208935">
    <property type="component" value="Unassembled WGS sequence"/>
</dbReference>